<dbReference type="Proteomes" id="UP000024635">
    <property type="component" value="Unassembled WGS sequence"/>
</dbReference>
<accession>A0A016SYW0</accession>
<sequence length="72" mass="8022">MRHAHGLITLLLALLLLVRSSEPFPLLQWKNEVHKPNYAEVSKLLASLPFYPSEGLIPKGPARQPRLSSSPP</sequence>
<dbReference type="EMBL" id="JARK01001493">
    <property type="protein sequence ID" value="EYB95617.1"/>
    <property type="molecule type" value="Genomic_DNA"/>
</dbReference>
<organism evidence="2 3">
    <name type="scientific">Ancylostoma ceylanicum</name>
    <dbReference type="NCBI Taxonomy" id="53326"/>
    <lineage>
        <taxon>Eukaryota</taxon>
        <taxon>Metazoa</taxon>
        <taxon>Ecdysozoa</taxon>
        <taxon>Nematoda</taxon>
        <taxon>Chromadorea</taxon>
        <taxon>Rhabditida</taxon>
        <taxon>Rhabditina</taxon>
        <taxon>Rhabditomorpha</taxon>
        <taxon>Strongyloidea</taxon>
        <taxon>Ancylostomatidae</taxon>
        <taxon>Ancylostomatinae</taxon>
        <taxon>Ancylostoma</taxon>
    </lineage>
</organism>
<evidence type="ECO:0000256" key="1">
    <source>
        <dbReference type="SAM" id="SignalP"/>
    </source>
</evidence>
<dbReference type="AlphaFoldDB" id="A0A016SYW0"/>
<name>A0A016SYW0_9BILA</name>
<comment type="caution">
    <text evidence="2">The sequence shown here is derived from an EMBL/GenBank/DDBJ whole genome shotgun (WGS) entry which is preliminary data.</text>
</comment>
<gene>
    <name evidence="2" type="primary">Acey_s0157.g3169</name>
    <name evidence="2" type="ORF">Y032_0157g3169</name>
</gene>
<feature type="chain" id="PRO_5001487350" evidence="1">
    <location>
        <begin position="24"/>
        <end position="72"/>
    </location>
</feature>
<keyword evidence="3" id="KW-1185">Reference proteome</keyword>
<evidence type="ECO:0000313" key="2">
    <source>
        <dbReference type="EMBL" id="EYB95617.1"/>
    </source>
</evidence>
<evidence type="ECO:0000313" key="3">
    <source>
        <dbReference type="Proteomes" id="UP000024635"/>
    </source>
</evidence>
<proteinExistence type="predicted"/>
<feature type="signal peptide" evidence="1">
    <location>
        <begin position="1"/>
        <end position="23"/>
    </location>
</feature>
<reference evidence="3" key="1">
    <citation type="journal article" date="2015" name="Nat. Genet.">
        <title>The genome and transcriptome of the zoonotic hookworm Ancylostoma ceylanicum identify infection-specific gene families.</title>
        <authorList>
            <person name="Schwarz E.M."/>
            <person name="Hu Y."/>
            <person name="Antoshechkin I."/>
            <person name="Miller M.M."/>
            <person name="Sternberg P.W."/>
            <person name="Aroian R.V."/>
        </authorList>
    </citation>
    <scope>NUCLEOTIDE SEQUENCE</scope>
    <source>
        <strain evidence="3">HY135</strain>
    </source>
</reference>
<keyword evidence="1" id="KW-0732">Signal</keyword>
<protein>
    <submittedName>
        <fullName evidence="2">Uncharacterized protein</fullName>
    </submittedName>
</protein>
<dbReference type="OrthoDB" id="10459215at2759"/>